<reference evidence="2" key="1">
    <citation type="journal article" date="2019" name="Int. J. Syst. Evol. Microbiol.">
        <title>The Global Catalogue of Microorganisms (GCM) 10K type strain sequencing project: providing services to taxonomists for standard genome sequencing and annotation.</title>
        <authorList>
            <consortium name="The Broad Institute Genomics Platform"/>
            <consortium name="The Broad Institute Genome Sequencing Center for Infectious Disease"/>
            <person name="Wu L."/>
            <person name="Ma J."/>
        </authorList>
    </citation>
    <scope>NUCLEOTIDE SEQUENCE [LARGE SCALE GENOMIC DNA]</scope>
    <source>
        <strain evidence="2">CGMCC 4.7177</strain>
    </source>
</reference>
<evidence type="ECO:0000313" key="2">
    <source>
        <dbReference type="Proteomes" id="UP001595839"/>
    </source>
</evidence>
<proteinExistence type="predicted"/>
<dbReference type="EMBL" id="JBHSFK010000019">
    <property type="protein sequence ID" value="MFC4503205.1"/>
    <property type="molecule type" value="Genomic_DNA"/>
</dbReference>
<gene>
    <name evidence="1" type="ORF">ACFPIH_27445</name>
</gene>
<accession>A0ABV9AV79</accession>
<dbReference type="RefSeq" id="WP_381173119.1">
    <property type="nucleotide sequence ID" value="NZ_JBHSFK010000019.1"/>
</dbReference>
<organism evidence="1 2">
    <name type="scientific">Streptomyces vulcanius</name>
    <dbReference type="NCBI Taxonomy" id="1441876"/>
    <lineage>
        <taxon>Bacteria</taxon>
        <taxon>Bacillati</taxon>
        <taxon>Actinomycetota</taxon>
        <taxon>Actinomycetes</taxon>
        <taxon>Kitasatosporales</taxon>
        <taxon>Streptomycetaceae</taxon>
        <taxon>Streptomyces</taxon>
    </lineage>
</organism>
<protein>
    <recommendedName>
        <fullName evidence="3">Antitoxin</fullName>
    </recommendedName>
</protein>
<sequence>MRPSIESALKRSAELTRNNRLVEAVAVAEAAINRAYDDEGPEIRQWLTDHTDDFVGRED</sequence>
<name>A0ABV9AV79_9ACTN</name>
<dbReference type="Proteomes" id="UP001595839">
    <property type="component" value="Unassembled WGS sequence"/>
</dbReference>
<keyword evidence="2" id="KW-1185">Reference proteome</keyword>
<evidence type="ECO:0008006" key="3">
    <source>
        <dbReference type="Google" id="ProtNLM"/>
    </source>
</evidence>
<evidence type="ECO:0000313" key="1">
    <source>
        <dbReference type="EMBL" id="MFC4503205.1"/>
    </source>
</evidence>
<comment type="caution">
    <text evidence="1">The sequence shown here is derived from an EMBL/GenBank/DDBJ whole genome shotgun (WGS) entry which is preliminary data.</text>
</comment>